<organism evidence="3 4">
    <name type="scientific">Botryosphaeria dothidea</name>
    <dbReference type="NCBI Taxonomy" id="55169"/>
    <lineage>
        <taxon>Eukaryota</taxon>
        <taxon>Fungi</taxon>
        <taxon>Dikarya</taxon>
        <taxon>Ascomycota</taxon>
        <taxon>Pezizomycotina</taxon>
        <taxon>Dothideomycetes</taxon>
        <taxon>Dothideomycetes incertae sedis</taxon>
        <taxon>Botryosphaeriales</taxon>
        <taxon>Botryosphaeriaceae</taxon>
        <taxon>Botryosphaeria</taxon>
    </lineage>
</organism>
<name>A0A8H4NAI9_9PEZI</name>
<sequence>MKAAGFFWFSVFFATTALAIVITVGHSQNREPKELGALPHRILWCLMAVQLLLVVAFRTKMDLNLSFRRTESVAWCDGVFWHVMI</sequence>
<feature type="signal peptide" evidence="2">
    <location>
        <begin position="1"/>
        <end position="19"/>
    </location>
</feature>
<keyword evidence="2" id="KW-0732">Signal</keyword>
<reference evidence="3" key="1">
    <citation type="submission" date="2020-04" db="EMBL/GenBank/DDBJ databases">
        <title>Genome Assembly and Annotation of Botryosphaeria dothidea sdau 11-99, a Latent Pathogen of Apple Fruit Ring Rot in China.</title>
        <authorList>
            <person name="Yu C."/>
            <person name="Diao Y."/>
            <person name="Lu Q."/>
            <person name="Zhao J."/>
            <person name="Cui S."/>
            <person name="Peng C."/>
            <person name="He B."/>
            <person name="Liu H."/>
        </authorList>
    </citation>
    <scope>NUCLEOTIDE SEQUENCE [LARGE SCALE GENOMIC DNA]</scope>
    <source>
        <strain evidence="3">Sdau11-99</strain>
    </source>
</reference>
<evidence type="ECO:0000313" key="4">
    <source>
        <dbReference type="Proteomes" id="UP000572817"/>
    </source>
</evidence>
<accession>A0A8H4NAI9</accession>
<evidence type="ECO:0000313" key="3">
    <source>
        <dbReference type="EMBL" id="KAF4313378.1"/>
    </source>
</evidence>
<keyword evidence="4" id="KW-1185">Reference proteome</keyword>
<dbReference type="EMBL" id="WWBZ02000001">
    <property type="protein sequence ID" value="KAF4313378.1"/>
    <property type="molecule type" value="Genomic_DNA"/>
</dbReference>
<keyword evidence="1" id="KW-0472">Membrane</keyword>
<keyword evidence="1" id="KW-0812">Transmembrane</keyword>
<gene>
    <name evidence="3" type="ORF">GTA08_BOTSDO00710</name>
</gene>
<dbReference type="Proteomes" id="UP000572817">
    <property type="component" value="Unassembled WGS sequence"/>
</dbReference>
<evidence type="ECO:0000256" key="2">
    <source>
        <dbReference type="SAM" id="SignalP"/>
    </source>
</evidence>
<comment type="caution">
    <text evidence="3">The sequence shown here is derived from an EMBL/GenBank/DDBJ whole genome shotgun (WGS) entry which is preliminary data.</text>
</comment>
<keyword evidence="1" id="KW-1133">Transmembrane helix</keyword>
<feature type="transmembrane region" description="Helical" evidence="1">
    <location>
        <begin position="38"/>
        <end position="59"/>
    </location>
</feature>
<evidence type="ECO:0000256" key="1">
    <source>
        <dbReference type="SAM" id="Phobius"/>
    </source>
</evidence>
<proteinExistence type="predicted"/>
<protein>
    <submittedName>
        <fullName evidence="3">Uncharacterized protein</fullName>
    </submittedName>
</protein>
<dbReference type="AlphaFoldDB" id="A0A8H4NAI9"/>
<feature type="chain" id="PRO_5034897597" evidence="2">
    <location>
        <begin position="20"/>
        <end position="85"/>
    </location>
</feature>